<reference evidence="1 2" key="1">
    <citation type="submission" date="2018-06" db="EMBL/GenBank/DDBJ databases">
        <title>Genomic Encyclopedia of Type Strains, Phase III (KMG-III): the genomes of soil and plant-associated and newly described type strains.</title>
        <authorList>
            <person name="Whitman W."/>
        </authorList>
    </citation>
    <scope>NUCLEOTIDE SEQUENCE [LARGE SCALE GENOMIC DNA]</scope>
    <source>
        <strain evidence="1 2">ORS 1419</strain>
    </source>
</reference>
<sequence>MGTLVGRRYPPLPSFVEGRASPLYSVVILGLDPRIHGKGAKVLLSAATGLSEQQPKYREAPPC</sequence>
<dbReference type="AlphaFoldDB" id="A0A318T462"/>
<protein>
    <submittedName>
        <fullName evidence="1">Uncharacterized protein</fullName>
    </submittedName>
</protein>
<dbReference type="EMBL" id="QJTF01000011">
    <property type="protein sequence ID" value="PYE87699.1"/>
    <property type="molecule type" value="Genomic_DNA"/>
</dbReference>
<accession>A0A318T462</accession>
<evidence type="ECO:0000313" key="2">
    <source>
        <dbReference type="Proteomes" id="UP000247454"/>
    </source>
</evidence>
<gene>
    <name evidence="1" type="ORF">C7477_11146</name>
</gene>
<evidence type="ECO:0000313" key="1">
    <source>
        <dbReference type="EMBL" id="PYE87699.1"/>
    </source>
</evidence>
<proteinExistence type="predicted"/>
<keyword evidence="2" id="KW-1185">Reference proteome</keyword>
<name>A0A318T462_9HYPH</name>
<dbReference type="Proteomes" id="UP000247454">
    <property type="component" value="Unassembled WGS sequence"/>
</dbReference>
<comment type="caution">
    <text evidence="1">The sequence shown here is derived from an EMBL/GenBank/DDBJ whole genome shotgun (WGS) entry which is preliminary data.</text>
</comment>
<organism evidence="1 2">
    <name type="scientific">Phyllobacterium leguminum</name>
    <dbReference type="NCBI Taxonomy" id="314237"/>
    <lineage>
        <taxon>Bacteria</taxon>
        <taxon>Pseudomonadati</taxon>
        <taxon>Pseudomonadota</taxon>
        <taxon>Alphaproteobacteria</taxon>
        <taxon>Hyphomicrobiales</taxon>
        <taxon>Phyllobacteriaceae</taxon>
        <taxon>Phyllobacterium</taxon>
    </lineage>
</organism>